<dbReference type="AlphaFoldDB" id="X1C1M4"/>
<sequence length="243" mass="26149">MRTLSLAVTKLAVTALVLTVLVFVPISSQAQTTYDIEGNNCTAINNLVIDGIDYDIKFVFDTGENLYGPEPYDFDFQSDVGNTEETSMVAAIAIREALNAAPMKILTVGPNKTGYFLLAATDENLDPDTDTTAVFSGWESRYDVQSDTHPRTPDTWAADDNWNFEIDLFPDGGGIIDIEGTPYPFGLNVWSRTVQYTYADAEFAGETSPADVSIGGSVTGLVGSGLVLQNNGMDDESIATDGP</sequence>
<comment type="caution">
    <text evidence="1">The sequence shown here is derived from an EMBL/GenBank/DDBJ whole genome shotgun (WGS) entry which is preliminary data.</text>
</comment>
<evidence type="ECO:0000313" key="1">
    <source>
        <dbReference type="EMBL" id="GAG87252.1"/>
    </source>
</evidence>
<proteinExistence type="predicted"/>
<name>X1C1M4_9ZZZZ</name>
<dbReference type="EMBL" id="BART01012940">
    <property type="protein sequence ID" value="GAG87252.1"/>
    <property type="molecule type" value="Genomic_DNA"/>
</dbReference>
<gene>
    <name evidence="1" type="ORF">S01H4_26735</name>
</gene>
<organism evidence="1">
    <name type="scientific">marine sediment metagenome</name>
    <dbReference type="NCBI Taxonomy" id="412755"/>
    <lineage>
        <taxon>unclassified sequences</taxon>
        <taxon>metagenomes</taxon>
        <taxon>ecological metagenomes</taxon>
    </lineage>
</organism>
<reference evidence="1" key="1">
    <citation type="journal article" date="2014" name="Front. Microbiol.">
        <title>High frequency of phylogenetically diverse reductive dehalogenase-homologous genes in deep subseafloor sedimentary metagenomes.</title>
        <authorList>
            <person name="Kawai M."/>
            <person name="Futagami T."/>
            <person name="Toyoda A."/>
            <person name="Takaki Y."/>
            <person name="Nishi S."/>
            <person name="Hori S."/>
            <person name="Arai W."/>
            <person name="Tsubouchi T."/>
            <person name="Morono Y."/>
            <person name="Uchiyama I."/>
            <person name="Ito T."/>
            <person name="Fujiyama A."/>
            <person name="Inagaki F."/>
            <person name="Takami H."/>
        </authorList>
    </citation>
    <scope>NUCLEOTIDE SEQUENCE</scope>
    <source>
        <strain evidence="1">Expedition CK06-06</strain>
    </source>
</reference>
<accession>X1C1M4</accession>
<feature type="non-terminal residue" evidence="1">
    <location>
        <position position="243"/>
    </location>
</feature>
<protein>
    <submittedName>
        <fullName evidence="1">Uncharacterized protein</fullName>
    </submittedName>
</protein>